<gene>
    <name evidence="3" type="ORF">PODLI_1B013804</name>
</gene>
<evidence type="ECO:0000256" key="1">
    <source>
        <dbReference type="SAM" id="MobiDB-lite"/>
    </source>
</evidence>
<protein>
    <submittedName>
        <fullName evidence="3">Maestro heat-like repeat family member 5</fullName>
    </submittedName>
</protein>
<dbReference type="InterPro" id="IPR055406">
    <property type="entry name" value="HEAT_Maestro"/>
</dbReference>
<accession>A0AA35KVE6</accession>
<evidence type="ECO:0000313" key="4">
    <source>
        <dbReference type="Proteomes" id="UP001178461"/>
    </source>
</evidence>
<dbReference type="PANTHER" id="PTHR23120:SF6">
    <property type="entry name" value="MAESTRO HEAT-LIKE REPEAT FAMILY MEMBER 5"/>
    <property type="match status" value="1"/>
</dbReference>
<dbReference type="Pfam" id="PF23227">
    <property type="entry name" value="HEAT_MROH2B_C"/>
    <property type="match status" value="1"/>
</dbReference>
<proteinExistence type="predicted"/>
<feature type="region of interest" description="Disordered" evidence="1">
    <location>
        <begin position="303"/>
        <end position="345"/>
    </location>
</feature>
<dbReference type="Proteomes" id="UP001178461">
    <property type="component" value="Chromosome 9"/>
</dbReference>
<reference evidence="3" key="1">
    <citation type="submission" date="2022-12" db="EMBL/GenBank/DDBJ databases">
        <authorList>
            <person name="Alioto T."/>
            <person name="Alioto T."/>
            <person name="Gomez Garrido J."/>
        </authorList>
    </citation>
    <scope>NUCLEOTIDE SEQUENCE</scope>
</reference>
<dbReference type="InterPro" id="IPR045206">
    <property type="entry name" value="Maestro_heat-like_prot"/>
</dbReference>
<dbReference type="EMBL" id="OX395134">
    <property type="protein sequence ID" value="CAI5785031.1"/>
    <property type="molecule type" value="Genomic_DNA"/>
</dbReference>
<sequence>MTALALVIEFLKSPSAVKMMNRFSLRDHLEEGSAAANPIIKELCLKGLGSFVFQPAKVKVLREELPTLIGSVFSGHEQDILQGLQDITTAIYEMDGQRIGPLCMDLALNVRSFLKMEGERGPVRAASISLFGQLVMKAKEADKPLLRKEVLYSLLSLLLHLKDRDGTVAMSCKLTLLHCGVFLGWAHLKLMFRSLAWDDSRNCVVNVWKYLMRNHHDDIHVFISQALGYLHHPQVEISHAAARFTGHTLNYYSSELSKNLEQEDIVYLNKVFQEFESSPDPIMVHFAKTYRVVLQKLSVKRRLSGAGEKSTPETKGSSAGKLLSECDSRAPSPMLLPPESPTPRPPLLEGTAFLGLESPRRAKRSITQRGKQPTEWTVDHKGCLQMLCLEAPAAEGGPPTLCTKDPPKGPGCCRPQVTAGLLHDAPESRPGSCHCPWSIVTSWTLLDCRRPPSTLTYQLGDRPGQALKGAPSLTPVREGSKGREVGLLTMDLHLPYLGNAFGAEQGFANSALSPHGSSCCGRAASYSSGTQVSFPVAPATSRTKAPPQRAAAFTAWGGSLLGAVGRMRASLSLHCFPETLPNRKRYEPLKTNLAGNS</sequence>
<evidence type="ECO:0000313" key="3">
    <source>
        <dbReference type="EMBL" id="CAI5785031.1"/>
    </source>
</evidence>
<keyword evidence="4" id="KW-1185">Reference proteome</keyword>
<organism evidence="3 4">
    <name type="scientific">Podarcis lilfordi</name>
    <name type="common">Lilford's wall lizard</name>
    <dbReference type="NCBI Taxonomy" id="74358"/>
    <lineage>
        <taxon>Eukaryota</taxon>
        <taxon>Metazoa</taxon>
        <taxon>Chordata</taxon>
        <taxon>Craniata</taxon>
        <taxon>Vertebrata</taxon>
        <taxon>Euteleostomi</taxon>
        <taxon>Lepidosauria</taxon>
        <taxon>Squamata</taxon>
        <taxon>Bifurcata</taxon>
        <taxon>Unidentata</taxon>
        <taxon>Episquamata</taxon>
        <taxon>Laterata</taxon>
        <taxon>Lacertibaenia</taxon>
        <taxon>Lacertidae</taxon>
        <taxon>Podarcis</taxon>
    </lineage>
</organism>
<feature type="domain" description="Maestro/Maestro-like HEAT-repeats" evidence="2">
    <location>
        <begin position="27"/>
        <end position="294"/>
    </location>
</feature>
<name>A0AA35KVE6_9SAUR</name>
<feature type="compositionally biased region" description="Pro residues" evidence="1">
    <location>
        <begin position="334"/>
        <end position="345"/>
    </location>
</feature>
<dbReference type="InterPro" id="IPR016024">
    <property type="entry name" value="ARM-type_fold"/>
</dbReference>
<evidence type="ECO:0000259" key="2">
    <source>
        <dbReference type="Pfam" id="PF23227"/>
    </source>
</evidence>
<dbReference type="PANTHER" id="PTHR23120">
    <property type="entry name" value="MAESTRO-RELATED HEAT DOMAIN-CONTAINING"/>
    <property type="match status" value="1"/>
</dbReference>
<dbReference type="SUPFAM" id="SSF48371">
    <property type="entry name" value="ARM repeat"/>
    <property type="match status" value="1"/>
</dbReference>
<feature type="region of interest" description="Disordered" evidence="1">
    <location>
        <begin position="459"/>
        <end position="479"/>
    </location>
</feature>
<dbReference type="AlphaFoldDB" id="A0AA35KVE6"/>
<dbReference type="GO" id="GO:0005737">
    <property type="term" value="C:cytoplasm"/>
    <property type="evidence" value="ECO:0007669"/>
    <property type="project" value="TreeGrafter"/>
</dbReference>